<keyword evidence="2" id="KW-0378">Hydrolase</keyword>
<dbReference type="PANTHER" id="PTHR43433">
    <property type="entry name" value="HYDROLASE, ALPHA/BETA FOLD FAMILY PROTEIN"/>
    <property type="match status" value="1"/>
</dbReference>
<dbReference type="KEGG" id="vbo:CKY39_29120"/>
<dbReference type="PANTHER" id="PTHR43433:SF5">
    <property type="entry name" value="AB HYDROLASE-1 DOMAIN-CONTAINING PROTEIN"/>
    <property type="match status" value="1"/>
</dbReference>
<organism evidence="2 3">
    <name type="scientific">Variovorax boronicumulans</name>
    <dbReference type="NCBI Taxonomy" id="436515"/>
    <lineage>
        <taxon>Bacteria</taxon>
        <taxon>Pseudomonadati</taxon>
        <taxon>Pseudomonadota</taxon>
        <taxon>Betaproteobacteria</taxon>
        <taxon>Burkholderiales</taxon>
        <taxon>Comamonadaceae</taxon>
        <taxon>Variovorax</taxon>
    </lineage>
</organism>
<dbReference type="InterPro" id="IPR029058">
    <property type="entry name" value="AB_hydrolase_fold"/>
</dbReference>
<dbReference type="Pfam" id="PF00561">
    <property type="entry name" value="Abhydrolase_1"/>
    <property type="match status" value="1"/>
</dbReference>
<evidence type="ECO:0000313" key="2">
    <source>
        <dbReference type="EMBL" id="ATA56831.1"/>
    </source>
</evidence>
<reference evidence="2 3" key="1">
    <citation type="submission" date="2017-09" db="EMBL/GenBank/DDBJ databases">
        <title>The diverse metabolic capabilities of V. boronicumulans make it an excellent choice for continued studies on novel biodegradation.</title>
        <authorList>
            <person name="Sun S."/>
        </authorList>
    </citation>
    <scope>NUCLEOTIDE SEQUENCE [LARGE SCALE GENOMIC DNA]</scope>
    <source>
        <strain evidence="2 3">J1</strain>
    </source>
</reference>
<gene>
    <name evidence="2" type="ORF">CKY39_29120</name>
</gene>
<dbReference type="SUPFAM" id="SSF53474">
    <property type="entry name" value="alpha/beta-Hydrolases"/>
    <property type="match status" value="1"/>
</dbReference>
<dbReference type="Gene3D" id="3.40.50.1820">
    <property type="entry name" value="alpha/beta hydrolase"/>
    <property type="match status" value="1"/>
</dbReference>
<feature type="domain" description="AB hydrolase-1" evidence="1">
    <location>
        <begin position="30"/>
        <end position="284"/>
    </location>
</feature>
<dbReference type="InterPro" id="IPR050471">
    <property type="entry name" value="AB_hydrolase"/>
</dbReference>
<name>A0A250DRV6_9BURK</name>
<protein>
    <submittedName>
        <fullName evidence="2">Alpha/beta hydrolase</fullName>
    </submittedName>
</protein>
<evidence type="ECO:0000313" key="3">
    <source>
        <dbReference type="Proteomes" id="UP000217154"/>
    </source>
</evidence>
<dbReference type="AlphaFoldDB" id="A0A250DRV6"/>
<dbReference type="GO" id="GO:0004806">
    <property type="term" value="F:triacylglycerol lipase activity"/>
    <property type="evidence" value="ECO:0007669"/>
    <property type="project" value="TreeGrafter"/>
</dbReference>
<dbReference type="InterPro" id="IPR000073">
    <property type="entry name" value="AB_hydrolase_1"/>
</dbReference>
<dbReference type="EMBL" id="CP023284">
    <property type="protein sequence ID" value="ATA56831.1"/>
    <property type="molecule type" value="Genomic_DNA"/>
</dbReference>
<dbReference type="RefSeq" id="WP_095746893.1">
    <property type="nucleotide sequence ID" value="NZ_CP023284.1"/>
</dbReference>
<accession>A0A250DRV6</accession>
<sequence>MTAVAPRTERRTRANGIELAWDSFGDPEAPPLLLVMGLGAQMVAWDDAFCAALAQAGGHHVIRFDNRDIGHSTHLPHAGVPDIQALMLQAMAGRPLQVPYTLRDMADDCAGLLDALGIARAHVVGASMGGAIGQEMAIHHPGRMRSLTSIMSSTGDPALPPPTPEALAVLFAPAPTSFEAYLPHHAKLWRVLRGPDAFPLDEARDAGRAQLAFLRGLNPGGVARQLAAVFASGNRKPALRAVQVPTLVIHGDVDPLVPVACGIDVAEAIPGATLLRIPSMGHALPIAMWPQIIEAIAAHTARAARRDDH</sequence>
<evidence type="ECO:0000259" key="1">
    <source>
        <dbReference type="Pfam" id="PF00561"/>
    </source>
</evidence>
<dbReference type="GO" id="GO:0046503">
    <property type="term" value="P:glycerolipid catabolic process"/>
    <property type="evidence" value="ECO:0007669"/>
    <property type="project" value="TreeGrafter"/>
</dbReference>
<proteinExistence type="predicted"/>
<dbReference type="Proteomes" id="UP000217154">
    <property type="component" value="Chromosome"/>
</dbReference>